<dbReference type="CTD" id="39110"/>
<feature type="transmembrane region" description="Helical" evidence="1">
    <location>
        <begin position="261"/>
        <end position="281"/>
    </location>
</feature>
<keyword evidence="2" id="KW-1185">Reference proteome</keyword>
<dbReference type="RefSeq" id="XP_034110915.1">
    <property type="nucleotide sequence ID" value="XM_034255024.1"/>
</dbReference>
<keyword evidence="1" id="KW-1133">Transmembrane helix</keyword>
<protein>
    <submittedName>
        <fullName evidence="3">Uncharacterized protein LOC117572305</fullName>
    </submittedName>
</protein>
<evidence type="ECO:0000313" key="3">
    <source>
        <dbReference type="RefSeq" id="XP_034110915.1"/>
    </source>
</evidence>
<reference evidence="3" key="1">
    <citation type="submission" date="2025-08" db="UniProtKB">
        <authorList>
            <consortium name="RefSeq"/>
        </authorList>
    </citation>
    <scope>IDENTIFICATION</scope>
    <source>
        <strain evidence="3">15112-1751.03</strain>
        <tissue evidence="3">Whole Adult</tissue>
    </source>
</reference>
<dbReference type="AlphaFoldDB" id="A0A6P8XHH5"/>
<keyword evidence="1" id="KW-0472">Membrane</keyword>
<accession>A0A6P8XHH5</accession>
<proteinExistence type="predicted"/>
<organism evidence="2 3">
    <name type="scientific">Drosophila albomicans</name>
    <name type="common">Fruit fly</name>
    <dbReference type="NCBI Taxonomy" id="7291"/>
    <lineage>
        <taxon>Eukaryota</taxon>
        <taxon>Metazoa</taxon>
        <taxon>Ecdysozoa</taxon>
        <taxon>Arthropoda</taxon>
        <taxon>Hexapoda</taxon>
        <taxon>Insecta</taxon>
        <taxon>Pterygota</taxon>
        <taxon>Neoptera</taxon>
        <taxon>Endopterygota</taxon>
        <taxon>Diptera</taxon>
        <taxon>Brachycera</taxon>
        <taxon>Muscomorpha</taxon>
        <taxon>Ephydroidea</taxon>
        <taxon>Drosophilidae</taxon>
        <taxon>Drosophila</taxon>
    </lineage>
</organism>
<gene>
    <name evidence="3" type="primary">LOC117572305</name>
</gene>
<evidence type="ECO:0000256" key="1">
    <source>
        <dbReference type="SAM" id="Phobius"/>
    </source>
</evidence>
<keyword evidence="1" id="KW-0812">Transmembrane</keyword>
<evidence type="ECO:0000313" key="2">
    <source>
        <dbReference type="Proteomes" id="UP000515160"/>
    </source>
</evidence>
<dbReference type="OrthoDB" id="7882716at2759"/>
<sequence length="315" mass="36829">MLLLQHRKQLQCNEMEKVAAAATWPMLRLTNEANFYLRRSQSTEMLALICLTESREMNMEMWQALATNLNNMRHVRLLLLQHEAQSLGQPFEELSDITQELKFPHVVLFATTGILYRLQPYASQHWLQLNTIRHIFIKQQNYQHLVAHTLPDQITSLSLVYMDKKTQRLRMTGFVARLMQEFTRVHKITLRWQRPVIAGEELSIILLRNMTLNGTLNLPITLCGFERDSASGLYSYPYDIPSWFIMVPCPRQMATAQVYRVLFNWRMLSLLFGSYCIFVLLDSMLSCLLTRSKFDWTNLICNERMICDVASLTLG</sequence>
<dbReference type="Proteomes" id="UP000515160">
    <property type="component" value="Chromosome 3"/>
</dbReference>
<name>A0A6P8XHH5_DROAB</name>
<dbReference type="GeneID" id="117572305"/>